<gene>
    <name evidence="5" type="primary">LOC106181081</name>
</gene>
<dbReference type="InParanoid" id="A0A1S3KDV1"/>
<keyword evidence="2" id="KW-0175">Coiled coil</keyword>
<dbReference type="OrthoDB" id="2445127at2759"/>
<evidence type="ECO:0000313" key="5">
    <source>
        <dbReference type="RefSeq" id="XP_013420803.1"/>
    </source>
</evidence>
<dbReference type="PANTHER" id="PTHR16294">
    <property type="entry name" value="DYSTROBREVIN BINDING PROTEIN 1 DYSBINDIN"/>
    <property type="match status" value="1"/>
</dbReference>
<dbReference type="OMA" id="ENWKLDH"/>
<reference evidence="5" key="1">
    <citation type="submission" date="2025-08" db="UniProtKB">
        <authorList>
            <consortium name="RefSeq"/>
        </authorList>
    </citation>
    <scope>IDENTIFICATION</scope>
    <source>
        <tissue evidence="5">Gonads</tissue>
    </source>
</reference>
<feature type="coiled-coil region" evidence="2">
    <location>
        <begin position="121"/>
        <end position="155"/>
    </location>
</feature>
<accession>A0A1S3KDV1</accession>
<feature type="compositionally biased region" description="Acidic residues" evidence="3">
    <location>
        <begin position="274"/>
        <end position="283"/>
    </location>
</feature>
<evidence type="ECO:0000256" key="2">
    <source>
        <dbReference type="SAM" id="Coils"/>
    </source>
</evidence>
<sequence length="335" mass="38219">MSVFKSIKGTLQSVQNDISAGFKSLREGAQSGVATELKKLSLQDNVNYDAGADILNMYQQHWSSIHLASEENAKKAQQCDETITSLYQLCQRQSDLMSQLSLELSHLPKLVQDIELISRKIASLSSQFEDVEKLLVSLEQVCEQQELERSKLNHRYQLALYKEKKKADLEQMKVKLAGEHVVRVRDYELSCQLRMKERQEAYEQAFEEEMEYYKTYGQMQRQPSSDSGQPVDLAEVSIEEDPNALNDFLDSTELDPAQPATELDEATEARETEDCYIYDDDEVTPDKQSDMTKTESKPRSDTVTSSCSVPADRETQEGFIDDELEDHTLQQDQPS</sequence>
<feature type="compositionally biased region" description="Basic and acidic residues" evidence="3">
    <location>
        <begin position="284"/>
        <end position="300"/>
    </location>
</feature>
<evidence type="ECO:0000313" key="4">
    <source>
        <dbReference type="Proteomes" id="UP000085678"/>
    </source>
</evidence>
<name>A0A1S3KDV1_LINAN</name>
<evidence type="ECO:0000256" key="1">
    <source>
        <dbReference type="ARBA" id="ARBA00008686"/>
    </source>
</evidence>
<dbReference type="FunCoup" id="A0A1S3KDV1">
    <property type="interactions" value="34"/>
</dbReference>
<dbReference type="PANTHER" id="PTHR16294:SF6">
    <property type="entry name" value="DYNAMIN N-TERMINAL DOMAIN-CONTAINING PROTEIN"/>
    <property type="match status" value="1"/>
</dbReference>
<dbReference type="GO" id="GO:0005737">
    <property type="term" value="C:cytoplasm"/>
    <property type="evidence" value="ECO:0007669"/>
    <property type="project" value="InterPro"/>
</dbReference>
<dbReference type="GeneID" id="106181081"/>
<evidence type="ECO:0000256" key="3">
    <source>
        <dbReference type="SAM" id="MobiDB-lite"/>
    </source>
</evidence>
<dbReference type="AlphaFoldDB" id="A0A1S3KDV1"/>
<dbReference type="KEGG" id="lak:106181081"/>
<keyword evidence="4" id="KW-1185">Reference proteome</keyword>
<feature type="region of interest" description="Disordered" evidence="3">
    <location>
        <begin position="260"/>
        <end position="335"/>
    </location>
</feature>
<comment type="similarity">
    <text evidence="1">Belongs to the dysbindin family.</text>
</comment>
<proteinExistence type="inferred from homology"/>
<dbReference type="RefSeq" id="XP_013420803.1">
    <property type="nucleotide sequence ID" value="XM_013565349.2"/>
</dbReference>
<dbReference type="Proteomes" id="UP000085678">
    <property type="component" value="Unplaced"/>
</dbReference>
<dbReference type="InterPro" id="IPR007531">
    <property type="entry name" value="Dysbindin"/>
</dbReference>
<protein>
    <submittedName>
        <fullName evidence="5">Dysbindin</fullName>
    </submittedName>
</protein>
<organism evidence="4 5">
    <name type="scientific">Lingula anatina</name>
    <name type="common">Brachiopod</name>
    <name type="synonym">Lingula unguis</name>
    <dbReference type="NCBI Taxonomy" id="7574"/>
    <lineage>
        <taxon>Eukaryota</taxon>
        <taxon>Metazoa</taxon>
        <taxon>Spiralia</taxon>
        <taxon>Lophotrochozoa</taxon>
        <taxon>Brachiopoda</taxon>
        <taxon>Linguliformea</taxon>
        <taxon>Lingulata</taxon>
        <taxon>Lingulida</taxon>
        <taxon>Linguloidea</taxon>
        <taxon>Lingulidae</taxon>
        <taxon>Lingula</taxon>
    </lineage>
</organism>